<accession>K5V1K4</accession>
<gene>
    <name evidence="2" type="ORF">PHACADRAFT_253447</name>
</gene>
<dbReference type="HOGENOM" id="CLU_934171_0_0_1"/>
<name>K5V1K4_PHACS</name>
<dbReference type="Proteomes" id="UP000008370">
    <property type="component" value="Unassembled WGS sequence"/>
</dbReference>
<dbReference type="KEGG" id="pco:PHACADRAFT_253447"/>
<dbReference type="RefSeq" id="XP_007394221.1">
    <property type="nucleotide sequence ID" value="XM_007394159.1"/>
</dbReference>
<dbReference type="AlphaFoldDB" id="K5V1K4"/>
<keyword evidence="3" id="KW-1185">Reference proteome</keyword>
<feature type="compositionally biased region" description="Polar residues" evidence="1">
    <location>
        <begin position="128"/>
        <end position="139"/>
    </location>
</feature>
<feature type="region of interest" description="Disordered" evidence="1">
    <location>
        <begin position="124"/>
        <end position="199"/>
    </location>
</feature>
<proteinExistence type="predicted"/>
<evidence type="ECO:0000256" key="1">
    <source>
        <dbReference type="SAM" id="MobiDB-lite"/>
    </source>
</evidence>
<evidence type="ECO:0000313" key="2">
    <source>
        <dbReference type="EMBL" id="EKM56371.1"/>
    </source>
</evidence>
<protein>
    <submittedName>
        <fullName evidence="2">Uncharacterized protein</fullName>
    </submittedName>
</protein>
<dbReference type="InParanoid" id="K5V1K4"/>
<feature type="region of interest" description="Disordered" evidence="1">
    <location>
        <begin position="236"/>
        <end position="270"/>
    </location>
</feature>
<dbReference type="GeneID" id="18915775"/>
<sequence length="298" mass="32023">MPALARTRPSIPVALLDGPRPLMQPGPRFAKILDREANRTQFRDEEDDWLDNDNLDEKLSSAIRSIAEPMDQTQEQRIASVRQCATLGRSWRGGLKTRNAIPAPFYTVRGPRKERRSTHLERYFDSGGQDTEPLSSAFSSYDAGIDDDDQETVRGEELGGQGRTVDYDQDEASASFHDSTPGGNEAEPGQRTTTTGECATTVETTVVSTKALPVPPPIIAASPRLGGSASALWGTDGGGQRAAGSPTLGSVRMGRGKRRSAAMGSPTSPRVVSFHRERCGIAVCNSARKRAGPTDVVA</sequence>
<reference evidence="2 3" key="1">
    <citation type="journal article" date="2012" name="BMC Genomics">
        <title>Comparative genomics of the white-rot fungi, Phanerochaete carnosa and P. chrysosporium, to elucidate the genetic basis of the distinct wood types they colonize.</title>
        <authorList>
            <person name="Suzuki H."/>
            <person name="MacDonald J."/>
            <person name="Syed K."/>
            <person name="Salamov A."/>
            <person name="Hori C."/>
            <person name="Aerts A."/>
            <person name="Henrissat B."/>
            <person name="Wiebenga A."/>
            <person name="vanKuyk P.A."/>
            <person name="Barry K."/>
            <person name="Lindquist E."/>
            <person name="LaButti K."/>
            <person name="Lapidus A."/>
            <person name="Lucas S."/>
            <person name="Coutinho P."/>
            <person name="Gong Y."/>
            <person name="Samejima M."/>
            <person name="Mahadevan R."/>
            <person name="Abou-Zaid M."/>
            <person name="de Vries R.P."/>
            <person name="Igarashi K."/>
            <person name="Yadav J.S."/>
            <person name="Grigoriev I.V."/>
            <person name="Master E.R."/>
        </authorList>
    </citation>
    <scope>NUCLEOTIDE SEQUENCE [LARGE SCALE GENOMIC DNA]</scope>
    <source>
        <strain evidence="2 3">HHB-10118-sp</strain>
    </source>
</reference>
<dbReference type="EMBL" id="JH930471">
    <property type="protein sequence ID" value="EKM56371.1"/>
    <property type="molecule type" value="Genomic_DNA"/>
</dbReference>
<organism evidence="2 3">
    <name type="scientific">Phanerochaete carnosa (strain HHB-10118-sp)</name>
    <name type="common">White-rot fungus</name>
    <name type="synonym">Peniophora carnosa</name>
    <dbReference type="NCBI Taxonomy" id="650164"/>
    <lineage>
        <taxon>Eukaryota</taxon>
        <taxon>Fungi</taxon>
        <taxon>Dikarya</taxon>
        <taxon>Basidiomycota</taxon>
        <taxon>Agaricomycotina</taxon>
        <taxon>Agaricomycetes</taxon>
        <taxon>Polyporales</taxon>
        <taxon>Phanerochaetaceae</taxon>
        <taxon>Phanerochaete</taxon>
    </lineage>
</organism>
<evidence type="ECO:0000313" key="3">
    <source>
        <dbReference type="Proteomes" id="UP000008370"/>
    </source>
</evidence>